<gene>
    <name evidence="1" type="ORF">CORC01_10922</name>
</gene>
<sequence length="83" mass="8969">MEASPATVQEPSSSVLFQLGPCNSRLVDQGPFISSRSPAEALGPVPGQRLEFIITRLHDLLRDIQKFSNGAEEIPLGPSKLLL</sequence>
<comment type="caution">
    <text evidence="1">The sequence shown here is derived from an EMBL/GenBank/DDBJ whole genome shotgun (WGS) entry which is preliminary data.</text>
</comment>
<proteinExistence type="predicted"/>
<accession>A0A1G4AXF3</accession>
<dbReference type="AlphaFoldDB" id="A0A1G4AXF3"/>
<dbReference type="RefSeq" id="XP_022470960.1">
    <property type="nucleotide sequence ID" value="XM_022622549.1"/>
</dbReference>
<name>A0A1G4AXF3_9PEZI</name>
<dbReference type="GeneID" id="34564059"/>
<organism evidence="1 2">
    <name type="scientific">Colletotrichum orchidophilum</name>
    <dbReference type="NCBI Taxonomy" id="1209926"/>
    <lineage>
        <taxon>Eukaryota</taxon>
        <taxon>Fungi</taxon>
        <taxon>Dikarya</taxon>
        <taxon>Ascomycota</taxon>
        <taxon>Pezizomycotina</taxon>
        <taxon>Sordariomycetes</taxon>
        <taxon>Hypocreomycetidae</taxon>
        <taxon>Glomerellales</taxon>
        <taxon>Glomerellaceae</taxon>
        <taxon>Colletotrichum</taxon>
    </lineage>
</organism>
<evidence type="ECO:0000313" key="1">
    <source>
        <dbReference type="EMBL" id="OHE93796.1"/>
    </source>
</evidence>
<protein>
    <submittedName>
        <fullName evidence="1">Uncharacterized protein</fullName>
    </submittedName>
</protein>
<keyword evidence="2" id="KW-1185">Reference proteome</keyword>
<dbReference type="Proteomes" id="UP000176998">
    <property type="component" value="Unassembled WGS sequence"/>
</dbReference>
<dbReference type="EMBL" id="MJBS01000112">
    <property type="protein sequence ID" value="OHE93796.1"/>
    <property type="molecule type" value="Genomic_DNA"/>
</dbReference>
<reference evidence="1 2" key="1">
    <citation type="submission" date="2016-09" db="EMBL/GenBank/DDBJ databases">
        <authorList>
            <person name="Capua I."/>
            <person name="De Benedictis P."/>
            <person name="Joannis T."/>
            <person name="Lombin L.H."/>
            <person name="Cattoli G."/>
        </authorList>
    </citation>
    <scope>NUCLEOTIDE SEQUENCE [LARGE SCALE GENOMIC DNA]</scope>
    <source>
        <strain evidence="1 2">IMI 309357</strain>
    </source>
</reference>
<evidence type="ECO:0000313" key="2">
    <source>
        <dbReference type="Proteomes" id="UP000176998"/>
    </source>
</evidence>